<protein>
    <submittedName>
        <fullName evidence="2">Uncharacterized protein</fullName>
    </submittedName>
</protein>
<name>A0AAW9SBJ8_9BACT</name>
<comment type="caution">
    <text evidence="2">The sequence shown here is derived from an EMBL/GenBank/DDBJ whole genome shotgun (WGS) entry which is preliminary data.</text>
</comment>
<keyword evidence="1" id="KW-0812">Transmembrane</keyword>
<sequence length="93" mass="11466">MKISFFKRYKYKQFHYEPRYYDPVKEELESRISMIKREIEKPSTNNGEHYDSELLRQRFRSTFRRQHNTSKNASMLRIVIVFVLLTLAYLLLK</sequence>
<feature type="transmembrane region" description="Helical" evidence="1">
    <location>
        <begin position="74"/>
        <end position="92"/>
    </location>
</feature>
<organism evidence="2 3">
    <name type="scientific">Rapidithrix thailandica</name>
    <dbReference type="NCBI Taxonomy" id="413964"/>
    <lineage>
        <taxon>Bacteria</taxon>
        <taxon>Pseudomonadati</taxon>
        <taxon>Bacteroidota</taxon>
        <taxon>Cytophagia</taxon>
        <taxon>Cytophagales</taxon>
        <taxon>Flammeovirgaceae</taxon>
        <taxon>Rapidithrix</taxon>
    </lineage>
</organism>
<evidence type="ECO:0000313" key="2">
    <source>
        <dbReference type="EMBL" id="MEN7550336.1"/>
    </source>
</evidence>
<reference evidence="2 3" key="1">
    <citation type="submission" date="2024-04" db="EMBL/GenBank/DDBJ databases">
        <title>Novel genus in family Flammeovirgaceae.</title>
        <authorList>
            <person name="Nguyen T.H."/>
            <person name="Vuong T.Q."/>
            <person name="Le H."/>
            <person name="Kim S.-G."/>
        </authorList>
    </citation>
    <scope>NUCLEOTIDE SEQUENCE [LARGE SCALE GENOMIC DNA]</scope>
    <source>
        <strain evidence="2 3">JCM 23209</strain>
    </source>
</reference>
<dbReference type="Proteomes" id="UP001403385">
    <property type="component" value="Unassembled WGS sequence"/>
</dbReference>
<accession>A0AAW9SBJ8</accession>
<keyword evidence="1" id="KW-1133">Transmembrane helix</keyword>
<dbReference type="AlphaFoldDB" id="A0AAW9SBJ8"/>
<keyword evidence="3" id="KW-1185">Reference proteome</keyword>
<dbReference type="EMBL" id="JBDKWZ010000013">
    <property type="protein sequence ID" value="MEN7550336.1"/>
    <property type="molecule type" value="Genomic_DNA"/>
</dbReference>
<evidence type="ECO:0000256" key="1">
    <source>
        <dbReference type="SAM" id="Phobius"/>
    </source>
</evidence>
<gene>
    <name evidence="2" type="ORF">AAG747_20625</name>
</gene>
<keyword evidence="1" id="KW-0472">Membrane</keyword>
<dbReference type="RefSeq" id="WP_346823118.1">
    <property type="nucleotide sequence ID" value="NZ_JBDKWZ010000013.1"/>
</dbReference>
<evidence type="ECO:0000313" key="3">
    <source>
        <dbReference type="Proteomes" id="UP001403385"/>
    </source>
</evidence>
<proteinExistence type="predicted"/>